<organism evidence="12 13">
    <name type="scientific">Petromyzon marinus</name>
    <name type="common">Sea lamprey</name>
    <dbReference type="NCBI Taxonomy" id="7757"/>
    <lineage>
        <taxon>Eukaryota</taxon>
        <taxon>Metazoa</taxon>
        <taxon>Chordata</taxon>
        <taxon>Craniata</taxon>
        <taxon>Vertebrata</taxon>
        <taxon>Cyclostomata</taxon>
        <taxon>Hyperoartia</taxon>
        <taxon>Petromyzontiformes</taxon>
        <taxon>Petromyzontidae</taxon>
        <taxon>Petromyzon</taxon>
    </lineage>
</organism>
<dbReference type="InterPro" id="IPR015720">
    <property type="entry name" value="Emp24-like"/>
</dbReference>
<dbReference type="PROSITE" id="PS50866">
    <property type="entry name" value="GOLD"/>
    <property type="match status" value="1"/>
</dbReference>
<feature type="chain" id="PRO_5042541885" evidence="10">
    <location>
        <begin position="39"/>
        <end position="229"/>
    </location>
</feature>
<gene>
    <name evidence="13" type="primary">LOC116950622</name>
</gene>
<dbReference type="SUPFAM" id="SSF101576">
    <property type="entry name" value="Supernatant protein factor (SPF), C-terminal domain"/>
    <property type="match status" value="1"/>
</dbReference>
<evidence type="ECO:0000256" key="9">
    <source>
        <dbReference type="RuleBase" id="RU003827"/>
    </source>
</evidence>
<sequence>MAATRPRSPAALPSARQLPFPLLLLLPSLLLLPVPADGTELTFELKDNAKQCFYEDVQQGARNTLDYQVITGGNYDVDCRVEGPSGEILYKEMRKQYDSHVWTAEKKGIYAICFSNEFSTFSHKTVYFDWQIGDEKPVGKASTNGAVSLTQMESACVTIHEALKSVISYQTHHRLEEAQDRYQAEHLNSRVTLWSVGETLMLLSVVVGQVMLLKSFFADKHTGSSRVGL</sequence>
<dbReference type="SMART" id="SM01190">
    <property type="entry name" value="EMP24_GP25L"/>
    <property type="match status" value="1"/>
</dbReference>
<name>A0AAJ7TUG8_PETMA</name>
<dbReference type="GeneID" id="116950622"/>
<dbReference type="GO" id="GO:0005794">
    <property type="term" value="C:Golgi apparatus"/>
    <property type="evidence" value="ECO:0007669"/>
    <property type="project" value="UniProtKB-SubCell"/>
</dbReference>
<evidence type="ECO:0000256" key="7">
    <source>
        <dbReference type="ARBA" id="ARBA00022989"/>
    </source>
</evidence>
<evidence type="ECO:0000256" key="2">
    <source>
        <dbReference type="ARBA" id="ARBA00004151"/>
    </source>
</evidence>
<keyword evidence="8" id="KW-0472">Membrane</keyword>
<dbReference type="Proteomes" id="UP001318040">
    <property type="component" value="Chromosome 40"/>
</dbReference>
<dbReference type="RefSeq" id="XP_032824426.1">
    <property type="nucleotide sequence ID" value="XM_032968535.1"/>
</dbReference>
<comment type="similarity">
    <text evidence="4 9">Belongs to the EMP24/GP25L family.</text>
</comment>
<evidence type="ECO:0000256" key="10">
    <source>
        <dbReference type="SAM" id="SignalP"/>
    </source>
</evidence>
<dbReference type="PANTHER" id="PTHR22811">
    <property type="entry name" value="TRANSMEMBRANE EMP24 DOMAIN-CONTAINING PROTEIN"/>
    <property type="match status" value="1"/>
</dbReference>
<protein>
    <submittedName>
        <fullName evidence="13">Transmembrane emp24 domain-containing protein 7-like</fullName>
    </submittedName>
</protein>
<reference evidence="13" key="1">
    <citation type="submission" date="2025-08" db="UniProtKB">
        <authorList>
            <consortium name="RefSeq"/>
        </authorList>
    </citation>
    <scope>IDENTIFICATION</scope>
    <source>
        <tissue evidence="13">Sperm</tissue>
    </source>
</reference>
<dbReference type="InterPro" id="IPR009038">
    <property type="entry name" value="GOLD_dom"/>
</dbReference>
<comment type="subcellular location">
    <subcellularLocation>
        <location evidence="1">Endoplasmic reticulum membrane</location>
        <topology evidence="1">Single-pass type I membrane protein</topology>
    </subcellularLocation>
    <subcellularLocation>
        <location evidence="2">Endoplasmic reticulum-Golgi intermediate compartment membrane</location>
        <topology evidence="2">Single-pass type I membrane protein</topology>
    </subcellularLocation>
    <subcellularLocation>
        <location evidence="3">Golgi apparatus</location>
        <location evidence="3">cis-Golgi network membrane</location>
        <topology evidence="3">Single-pass type I membrane protein</topology>
    </subcellularLocation>
    <subcellularLocation>
        <location evidence="9">Membrane</location>
        <topology evidence="9">Single-pass type I membrane protein</topology>
    </subcellularLocation>
</comment>
<dbReference type="GO" id="GO:0033116">
    <property type="term" value="C:endoplasmic reticulum-Golgi intermediate compartment membrane"/>
    <property type="evidence" value="ECO:0007669"/>
    <property type="project" value="UniProtKB-SubCell"/>
</dbReference>
<evidence type="ECO:0000259" key="11">
    <source>
        <dbReference type="PROSITE" id="PS50866"/>
    </source>
</evidence>
<dbReference type="AlphaFoldDB" id="A0AAJ7TUG8"/>
<keyword evidence="5 9" id="KW-0812">Transmembrane</keyword>
<evidence type="ECO:0000256" key="5">
    <source>
        <dbReference type="ARBA" id="ARBA00022692"/>
    </source>
</evidence>
<evidence type="ECO:0000313" key="12">
    <source>
        <dbReference type="Proteomes" id="UP001318040"/>
    </source>
</evidence>
<keyword evidence="7" id="KW-1133">Transmembrane helix</keyword>
<feature type="domain" description="GOLD" evidence="11">
    <location>
        <begin position="50"/>
        <end position="132"/>
    </location>
</feature>
<dbReference type="InterPro" id="IPR036598">
    <property type="entry name" value="GOLD_dom_sf"/>
</dbReference>
<dbReference type="Pfam" id="PF01105">
    <property type="entry name" value="EMP24_GP25L"/>
    <property type="match status" value="1"/>
</dbReference>
<proteinExistence type="inferred from homology"/>
<evidence type="ECO:0000256" key="1">
    <source>
        <dbReference type="ARBA" id="ARBA00004115"/>
    </source>
</evidence>
<evidence type="ECO:0000256" key="3">
    <source>
        <dbReference type="ARBA" id="ARBA00004619"/>
    </source>
</evidence>
<dbReference type="GO" id="GO:0005789">
    <property type="term" value="C:endoplasmic reticulum membrane"/>
    <property type="evidence" value="ECO:0007669"/>
    <property type="project" value="UniProtKB-SubCell"/>
</dbReference>
<accession>A0AAJ7TUG8</accession>
<keyword evidence="12" id="KW-1185">Reference proteome</keyword>
<evidence type="ECO:0000256" key="4">
    <source>
        <dbReference type="ARBA" id="ARBA00007104"/>
    </source>
</evidence>
<keyword evidence="6 10" id="KW-0732">Signal</keyword>
<evidence type="ECO:0000256" key="8">
    <source>
        <dbReference type="ARBA" id="ARBA00023136"/>
    </source>
</evidence>
<evidence type="ECO:0000256" key="6">
    <source>
        <dbReference type="ARBA" id="ARBA00022729"/>
    </source>
</evidence>
<feature type="signal peptide" evidence="10">
    <location>
        <begin position="1"/>
        <end position="38"/>
    </location>
</feature>
<evidence type="ECO:0000313" key="13">
    <source>
        <dbReference type="RefSeq" id="XP_032824426.1"/>
    </source>
</evidence>
<dbReference type="KEGG" id="pmrn:116950622"/>